<feature type="region of interest" description="Disordered" evidence="1">
    <location>
        <begin position="1"/>
        <end position="110"/>
    </location>
</feature>
<feature type="compositionally biased region" description="Acidic residues" evidence="1">
    <location>
        <begin position="216"/>
        <end position="245"/>
    </location>
</feature>
<feature type="compositionally biased region" description="Low complexity" evidence="1">
    <location>
        <begin position="987"/>
        <end position="1034"/>
    </location>
</feature>
<dbReference type="OrthoDB" id="7338235at2"/>
<dbReference type="InterPro" id="IPR007730">
    <property type="entry name" value="SPOR-like_dom"/>
</dbReference>
<feature type="compositionally biased region" description="Acidic residues" evidence="1">
    <location>
        <begin position="159"/>
        <end position="168"/>
    </location>
</feature>
<dbReference type="Gene3D" id="3.30.70.1070">
    <property type="entry name" value="Sporulation related repeat"/>
    <property type="match status" value="1"/>
</dbReference>
<dbReference type="PROSITE" id="PS51724">
    <property type="entry name" value="SPOR"/>
    <property type="match status" value="1"/>
</dbReference>
<keyword evidence="2" id="KW-0472">Membrane</keyword>
<dbReference type="Pfam" id="PF05036">
    <property type="entry name" value="SPOR"/>
    <property type="match status" value="1"/>
</dbReference>
<feature type="compositionally biased region" description="Low complexity" evidence="1">
    <location>
        <begin position="40"/>
        <end position="52"/>
    </location>
</feature>
<evidence type="ECO:0000313" key="5">
    <source>
        <dbReference type="Proteomes" id="UP000003250"/>
    </source>
</evidence>
<protein>
    <submittedName>
        <fullName evidence="4">Sporulation domain-containing protein</fullName>
    </submittedName>
</protein>
<keyword evidence="2" id="KW-1133">Transmembrane helix</keyword>
<feature type="compositionally biased region" description="Low complexity" evidence="1">
    <location>
        <begin position="407"/>
        <end position="422"/>
    </location>
</feature>
<dbReference type="GO" id="GO:0042834">
    <property type="term" value="F:peptidoglycan binding"/>
    <property type="evidence" value="ECO:0007669"/>
    <property type="project" value="InterPro"/>
</dbReference>
<feature type="region of interest" description="Disordered" evidence="1">
    <location>
        <begin position="977"/>
        <end position="1061"/>
    </location>
</feature>
<feature type="region of interest" description="Disordered" evidence="1">
    <location>
        <begin position="159"/>
        <end position="310"/>
    </location>
</feature>
<name>H0HWL6_9HYPH</name>
<evidence type="ECO:0000256" key="1">
    <source>
        <dbReference type="SAM" id="MobiDB-lite"/>
    </source>
</evidence>
<dbReference type="InterPro" id="IPR036680">
    <property type="entry name" value="SPOR-like_sf"/>
</dbReference>
<evidence type="ECO:0000256" key="2">
    <source>
        <dbReference type="SAM" id="Phobius"/>
    </source>
</evidence>
<feature type="transmembrane region" description="Helical" evidence="2">
    <location>
        <begin position="781"/>
        <end position="803"/>
    </location>
</feature>
<dbReference type="RefSeq" id="WP_008838173.1">
    <property type="nucleotide sequence ID" value="NZ_AHAM01000186.1"/>
</dbReference>
<feature type="compositionally biased region" description="Acidic residues" evidence="1">
    <location>
        <begin position="271"/>
        <end position="284"/>
    </location>
</feature>
<gene>
    <name evidence="4" type="ORF">MAXJ12_22887</name>
</gene>
<feature type="compositionally biased region" description="Acidic residues" evidence="1">
    <location>
        <begin position="300"/>
        <end position="310"/>
    </location>
</feature>
<proteinExistence type="predicted"/>
<dbReference type="PATRIC" id="fig|1107882.3.peg.4466"/>
<feature type="compositionally biased region" description="Acidic residues" evidence="1">
    <location>
        <begin position="348"/>
        <end position="370"/>
    </location>
</feature>
<feature type="region of interest" description="Disordered" evidence="1">
    <location>
        <begin position="407"/>
        <end position="431"/>
    </location>
</feature>
<sequence>MAERNHLRIADHNDLPNDDPFAELTKIMGFDPRQPARPQSAAESAEGPAEATAGEDDFGIDLEKELMGELEAEEAAPDAQAAFQPYQDMADQPYQDAAEPAVQGAVASAELDEPSFEMAAFEDELTASLQDEPALPETDEAEEQIAAAFEEEFSLDDDFMASDTDDQAAAETPPVEAYDDAVADEPFVADSDVAPTTDLVEAAAETETFQPAAEAEAFEPAEAEQFEAAAEEPDFAFEEALEEELARDVASPLDAEPEIQDEPAEGRESLGEESWELEADEEAPDAAGEPLAVQPSAAEASDEPFADEFDTALAEVDMDFSAMRAAVDEHAPAADDDLDRELQSRLDDDGEADALAEPDLDGSVEERDELSLEDELNALLGNMPERGAAIAEVPVVEAVAEAPAIEAASEAPAAEPAQAAPDGGEDNLLDDLAGDLDAVNWAFDAAEPAETQAFSAPEDDLPLDDAVSADLADFGGDEQDEQPVYAEAEETAEYVAAAAPEAADMDIDLDLEFDDEAFDAAISSGIAGDEPVLHGAEDSVAPAWQEAEQPVVKEDEDPYAALAALTASMRRAEPTTSWRREEPQPVVEAPAEYEAAQDDGEAGNAPSAYEDFPDIETIDVPEQAVALADDLDIPELAVEENVPPPAVYDDLDAEFAGLLSDMNAPEKIAPAPAPAYHADDYAAEFERAFARQEQPNPVSSHAGPAAFAAGLAGGAAFAGASHAAYGSATDAGKREADFVPGGEPVAQDQFAVDDYDPDLDEDMSVAEYGAATREQPQRRGILVAAIVGGVAVLGGLGAFAMSFGEGGSGAPAIVKADAEPVKVRPENPGGTTVPNQDKAVYDRVAGSGDAAQPKQEKLLSSAEEPIDVPAPEPRVVEAAPAAAADAETETEAADVEALAARSDAIVDTLAGVDLPQPAPADALPQAASSDLPGVTPPAKSEDRIAQVLQESGIDDGVEVAAVAPRKVRTMIVKADGTLVPREDPEPVAEAPAPAAEPAANASAAASAPEATGTVPPAKATPNAAATDPQAPAEAAGGGKAASATPDSVPLAPARPSAQPVDIVGEVKTEKVAALSAPSAANGAWSMQIASQPSEAAAQSSYQDLLRRYGSVLEGHQANIVKAEIAGKGTFWRVRVPAGSRSDAIKLCESYKSAGGNCFVSK</sequence>
<evidence type="ECO:0000259" key="3">
    <source>
        <dbReference type="PROSITE" id="PS51724"/>
    </source>
</evidence>
<feature type="compositionally biased region" description="Low complexity" evidence="1">
    <location>
        <begin position="201"/>
        <end position="215"/>
    </location>
</feature>
<feature type="compositionally biased region" description="Low complexity" evidence="1">
    <location>
        <begin position="916"/>
        <end position="931"/>
    </location>
</feature>
<dbReference type="AlphaFoldDB" id="H0HWL6"/>
<feature type="domain" description="SPOR" evidence="3">
    <location>
        <begin position="1078"/>
        <end position="1161"/>
    </location>
</feature>
<accession>H0HWL6</accession>
<evidence type="ECO:0000313" key="4">
    <source>
        <dbReference type="EMBL" id="EHK54889.1"/>
    </source>
</evidence>
<keyword evidence="5" id="KW-1185">Reference proteome</keyword>
<organism evidence="4 5">
    <name type="scientific">Mesorhizobium alhagi CCNWXJ12-2</name>
    <dbReference type="NCBI Taxonomy" id="1107882"/>
    <lineage>
        <taxon>Bacteria</taxon>
        <taxon>Pseudomonadati</taxon>
        <taxon>Pseudomonadota</taxon>
        <taxon>Alphaproteobacteria</taxon>
        <taxon>Hyphomicrobiales</taxon>
        <taxon>Phyllobacteriaceae</taxon>
        <taxon>Allomesorhizobium</taxon>
    </lineage>
</organism>
<feature type="region of interest" description="Disordered" evidence="1">
    <location>
        <begin position="327"/>
        <end position="370"/>
    </location>
</feature>
<feature type="region of interest" description="Disordered" evidence="1">
    <location>
        <begin position="916"/>
        <end position="940"/>
    </location>
</feature>
<dbReference type="Proteomes" id="UP000003250">
    <property type="component" value="Unassembled WGS sequence"/>
</dbReference>
<keyword evidence="2" id="KW-0812">Transmembrane</keyword>
<feature type="compositionally biased region" description="Basic and acidic residues" evidence="1">
    <location>
        <begin position="1"/>
        <end position="15"/>
    </location>
</feature>
<dbReference type="EMBL" id="AHAM01000186">
    <property type="protein sequence ID" value="EHK54889.1"/>
    <property type="molecule type" value="Genomic_DNA"/>
</dbReference>
<reference evidence="4 5" key="1">
    <citation type="journal article" date="2012" name="J. Bacteriol.">
        <title>Draft Genome Sequence of Mesorhizobium alhagi CCNWXJ12-2T, a Novel Salt-Resistant Species Isolated from the Desert of Northwestern China.</title>
        <authorList>
            <person name="Zhou M."/>
            <person name="Chen W."/>
            <person name="Chen H."/>
            <person name="Wei G."/>
        </authorList>
    </citation>
    <scope>NUCLEOTIDE SEQUENCE [LARGE SCALE GENOMIC DNA]</scope>
    <source>
        <strain evidence="4 5">CCNWXJ12-2</strain>
    </source>
</reference>